<gene>
    <name evidence="3" type="ORF">SOCG_01734</name>
</gene>
<name>S9PU79_SCHOY</name>
<organism evidence="3 4">
    <name type="scientific">Schizosaccharomyces octosporus (strain yFS286)</name>
    <name type="common">Fission yeast</name>
    <name type="synonym">Octosporomyces octosporus</name>
    <dbReference type="NCBI Taxonomy" id="483514"/>
    <lineage>
        <taxon>Eukaryota</taxon>
        <taxon>Fungi</taxon>
        <taxon>Dikarya</taxon>
        <taxon>Ascomycota</taxon>
        <taxon>Taphrinomycotina</taxon>
        <taxon>Schizosaccharomycetes</taxon>
        <taxon>Schizosaccharomycetales</taxon>
        <taxon>Schizosaccharomycetaceae</taxon>
        <taxon>Schizosaccharomyces</taxon>
    </lineage>
</organism>
<evidence type="ECO:0000259" key="2">
    <source>
        <dbReference type="Pfam" id="PF04230"/>
    </source>
</evidence>
<keyword evidence="4" id="KW-1185">Reference proteome</keyword>
<dbReference type="AlphaFoldDB" id="S9PU79"/>
<keyword evidence="1" id="KW-1133">Transmembrane helix</keyword>
<feature type="domain" description="Polysaccharide pyruvyl transferase" evidence="2">
    <location>
        <begin position="107"/>
        <end position="360"/>
    </location>
</feature>
<sequence>MSMPVTINIRYKYILLVTLATVSVLLFFYGLTRTDMQTLKNPASLSVPKVHDLDQNRKSLFKKAPVKNSLKCESTISFQKNVLFTYYKHSFEGVKKVALIGFPDHPNKGDSAIYIAERKLLEVLDIQVVYICSSQSDYSASSLKAIVQESSPEEFAFAFHGGGNFGDLYPDHQQLRENVIHDFPNGRFVSFPQSIWYNDETALQQTANLYAEHSQIQLAFRDRQSYLTGVNGFGENNEILLTPDIVFFMGTLSDIRETTPIKSDVLILARLDHEGGQQHSSESLYHEGLTSGNVTYSVEDWLSWDPEEATNSDATFDTKGESRFLSGAHFLASHKAVITDRLHAHILSTLMGIPHIVVEDSNMKKITNYHNTWLRGCTSDGVSVIVDSPEKAIKILMDWKKQQYI</sequence>
<dbReference type="RefSeq" id="XP_013020141.1">
    <property type="nucleotide sequence ID" value="XM_013164687.1"/>
</dbReference>
<keyword evidence="3" id="KW-0808">Transferase</keyword>
<accession>S9PU79</accession>
<protein>
    <submittedName>
        <fullName evidence="3">Pyruvyl transferase Pvg1</fullName>
    </submittedName>
</protein>
<dbReference type="GO" id="GO:0005794">
    <property type="term" value="C:Golgi apparatus"/>
    <property type="evidence" value="ECO:0007669"/>
    <property type="project" value="EnsemblFungi"/>
</dbReference>
<dbReference type="GeneID" id="25030714"/>
<dbReference type="GO" id="GO:0051072">
    <property type="term" value="P:4,6-pyruvylated galactose residue biosynthetic process"/>
    <property type="evidence" value="ECO:0007669"/>
    <property type="project" value="EnsemblFungi"/>
</dbReference>
<dbReference type="Proteomes" id="UP000016088">
    <property type="component" value="Unassembled WGS sequence"/>
</dbReference>
<keyword evidence="1" id="KW-0812">Transmembrane</keyword>
<dbReference type="InterPro" id="IPR007345">
    <property type="entry name" value="Polysacch_pyruvyl_Trfase"/>
</dbReference>
<evidence type="ECO:0000256" key="1">
    <source>
        <dbReference type="SAM" id="Phobius"/>
    </source>
</evidence>
<feature type="transmembrane region" description="Helical" evidence="1">
    <location>
        <begin position="12"/>
        <end position="31"/>
    </location>
</feature>
<evidence type="ECO:0000313" key="3">
    <source>
        <dbReference type="EMBL" id="EPX71517.1"/>
    </source>
</evidence>
<dbReference type="Pfam" id="PF04230">
    <property type="entry name" value="PS_pyruv_trans"/>
    <property type="match status" value="1"/>
</dbReference>
<keyword evidence="1" id="KW-0472">Membrane</keyword>
<dbReference type="HOGENOM" id="CLU_045699_0_0_1"/>
<evidence type="ECO:0000313" key="4">
    <source>
        <dbReference type="Proteomes" id="UP000016088"/>
    </source>
</evidence>
<dbReference type="OrthoDB" id="414175at2759"/>
<dbReference type="EMBL" id="KE503208">
    <property type="protein sequence ID" value="EPX71517.1"/>
    <property type="molecule type" value="Genomic_DNA"/>
</dbReference>
<reference evidence="3 4" key="1">
    <citation type="journal article" date="2011" name="Science">
        <title>Comparative functional genomics of the fission yeasts.</title>
        <authorList>
            <person name="Rhind N."/>
            <person name="Chen Z."/>
            <person name="Yassour M."/>
            <person name="Thompson D.A."/>
            <person name="Haas B.J."/>
            <person name="Habib N."/>
            <person name="Wapinski I."/>
            <person name="Roy S."/>
            <person name="Lin M.F."/>
            <person name="Heiman D.I."/>
            <person name="Young S.K."/>
            <person name="Furuya K."/>
            <person name="Guo Y."/>
            <person name="Pidoux A."/>
            <person name="Chen H.M."/>
            <person name="Robbertse B."/>
            <person name="Goldberg J.M."/>
            <person name="Aoki K."/>
            <person name="Bayne E.H."/>
            <person name="Berlin A.M."/>
            <person name="Desjardins C.A."/>
            <person name="Dobbs E."/>
            <person name="Dukaj L."/>
            <person name="Fan L."/>
            <person name="FitzGerald M.G."/>
            <person name="French C."/>
            <person name="Gujja S."/>
            <person name="Hansen K."/>
            <person name="Keifenheim D."/>
            <person name="Levin J.Z."/>
            <person name="Mosher R.A."/>
            <person name="Mueller C.A."/>
            <person name="Pfiffner J."/>
            <person name="Priest M."/>
            <person name="Russ C."/>
            <person name="Smialowska A."/>
            <person name="Swoboda P."/>
            <person name="Sykes S.M."/>
            <person name="Vaughn M."/>
            <person name="Vengrova S."/>
            <person name="Yoder R."/>
            <person name="Zeng Q."/>
            <person name="Allshire R."/>
            <person name="Baulcombe D."/>
            <person name="Birren B.W."/>
            <person name="Brown W."/>
            <person name="Ekwall K."/>
            <person name="Kellis M."/>
            <person name="Leatherwood J."/>
            <person name="Levin H."/>
            <person name="Margalit H."/>
            <person name="Martienssen R."/>
            <person name="Nieduszynski C.A."/>
            <person name="Spatafora J.W."/>
            <person name="Friedman N."/>
            <person name="Dalgaard J.Z."/>
            <person name="Baumann P."/>
            <person name="Niki H."/>
            <person name="Regev A."/>
            <person name="Nusbaum C."/>
        </authorList>
    </citation>
    <scope>NUCLEOTIDE SEQUENCE [LARGE SCALE GENOMIC DNA]</scope>
    <source>
        <strain evidence="4">yFS286</strain>
    </source>
</reference>
<dbReference type="eggNOG" id="ENOG502S3FU">
    <property type="taxonomic scope" value="Eukaryota"/>
</dbReference>
<proteinExistence type="predicted"/>
<dbReference type="GO" id="GO:0046919">
    <property type="term" value="F:pyruvyltransferase activity"/>
    <property type="evidence" value="ECO:0007669"/>
    <property type="project" value="EnsemblFungi"/>
</dbReference>
<dbReference type="OMA" id="IEMMEAC"/>
<dbReference type="VEuPathDB" id="FungiDB:SOCG_01734"/>